<dbReference type="EMBL" id="FIIE01000003">
    <property type="protein sequence ID" value="CYV47851.1"/>
    <property type="molecule type" value="Genomic_DNA"/>
</dbReference>
<dbReference type="InterPro" id="IPR050833">
    <property type="entry name" value="Poly_Biosynth_Transport"/>
</dbReference>
<evidence type="ECO:0000256" key="5">
    <source>
        <dbReference type="ARBA" id="ARBA00023136"/>
    </source>
</evidence>
<feature type="transmembrane region" description="Helical" evidence="6">
    <location>
        <begin position="279"/>
        <end position="298"/>
    </location>
</feature>
<dbReference type="AlphaFoldDB" id="A0A0Z8H2A4"/>
<feature type="transmembrane region" description="Helical" evidence="6">
    <location>
        <begin position="51"/>
        <end position="75"/>
    </location>
</feature>
<dbReference type="PANTHER" id="PTHR30250:SF26">
    <property type="entry name" value="PSMA PROTEIN"/>
    <property type="match status" value="1"/>
</dbReference>
<dbReference type="RefSeq" id="WP_052501754.1">
    <property type="nucleotide sequence ID" value="NZ_CECW01000079.1"/>
</dbReference>
<dbReference type="Proteomes" id="UP000073485">
    <property type="component" value="Unassembled WGS sequence"/>
</dbReference>
<feature type="transmembrane region" description="Helical" evidence="6">
    <location>
        <begin position="343"/>
        <end position="362"/>
    </location>
</feature>
<accession>A0A0Z8H2A4</accession>
<evidence type="ECO:0000256" key="6">
    <source>
        <dbReference type="SAM" id="Phobius"/>
    </source>
</evidence>
<evidence type="ECO:0000313" key="12">
    <source>
        <dbReference type="Proteomes" id="UP000073485"/>
    </source>
</evidence>
<evidence type="ECO:0000313" key="9">
    <source>
        <dbReference type="EMBL" id="CYV50145.1"/>
    </source>
</evidence>
<evidence type="ECO:0000256" key="2">
    <source>
        <dbReference type="ARBA" id="ARBA00022475"/>
    </source>
</evidence>
<evidence type="ECO:0000313" key="10">
    <source>
        <dbReference type="Proteomes" id="UP000070960"/>
    </source>
</evidence>
<proteinExistence type="predicted"/>
<dbReference type="GO" id="GO:0005886">
    <property type="term" value="C:plasma membrane"/>
    <property type="evidence" value="ECO:0007669"/>
    <property type="project" value="UniProtKB-SubCell"/>
</dbReference>
<evidence type="ECO:0000256" key="1">
    <source>
        <dbReference type="ARBA" id="ARBA00004651"/>
    </source>
</evidence>
<feature type="transmembrane region" description="Helical" evidence="6">
    <location>
        <begin position="188"/>
        <end position="206"/>
    </location>
</feature>
<dbReference type="Proteomes" id="UP000070960">
    <property type="component" value="Unassembled WGS sequence"/>
</dbReference>
<sequence>MIMEKQSRTRNSLINIITAVSGQGIGIIVSFVARIIFIRQLGEVYLGINSLYTNIVGLLSLAELGVGTAINYSLYKPLAENDIPAIKSLMALYRKVYTVIGFIILGIGIFLLPFLDMFMKATETSEIPHKHLIFFLFVLNSSVSYFYSFKRALVISDQKRYLATLYRYIFFVLMNVLQIIFLILTKDFIIFLLIALFSTVLENILISRKADQLYPFLKEKDIEKVSKETTDSIKKNTVALLFHKVGSSVVNSTDNILIAQIIGIVAVGVYSNYQLIINALNIVIAQFFMALTASIGNLGATENVEKSESIFYKIFFLNFWIDCIISVSIFACIDLLIGSWFGNHLILDKLVLATIVINFYIYQIRRTVMTYRDAYGLFWNDRYKALAEAILNIVISIYLGFKLGLVGIFLGTIISTTITSLWIEPYILFKYGLKRSTVTYFKRLAQYSVITLVASLVCSYLVSLFHFNGFLGFIQGVVLSVVVVSSVISLLFWKTEEFQYFKKLLLKFQNMILKYLKTSRS</sequence>
<feature type="transmembrane region" description="Helical" evidence="6">
    <location>
        <begin position="161"/>
        <end position="182"/>
    </location>
</feature>
<dbReference type="EMBL" id="FIIN01000001">
    <property type="protein sequence ID" value="CYV50145.1"/>
    <property type="molecule type" value="Genomic_DNA"/>
</dbReference>
<dbReference type="InterPro" id="IPR002797">
    <property type="entry name" value="Polysacc_synth"/>
</dbReference>
<keyword evidence="3 6" id="KW-0812">Transmembrane</keyword>
<evidence type="ECO:0000256" key="4">
    <source>
        <dbReference type="ARBA" id="ARBA00022989"/>
    </source>
</evidence>
<comment type="subcellular location">
    <subcellularLocation>
        <location evidence="1">Cell membrane</location>
        <topology evidence="1">Multi-pass membrane protein</topology>
    </subcellularLocation>
</comment>
<feature type="transmembrane region" description="Helical" evidence="6">
    <location>
        <begin position="405"/>
        <end position="423"/>
    </location>
</feature>
<dbReference type="PANTHER" id="PTHR30250">
    <property type="entry name" value="PST FAMILY PREDICTED COLANIC ACID TRANSPORTER"/>
    <property type="match status" value="1"/>
</dbReference>
<feature type="transmembrane region" description="Helical" evidence="6">
    <location>
        <begin position="444"/>
        <end position="467"/>
    </location>
</feature>
<dbReference type="Pfam" id="PF01943">
    <property type="entry name" value="Polysacc_synt"/>
    <property type="match status" value="1"/>
</dbReference>
<evidence type="ECO:0000313" key="7">
    <source>
        <dbReference type="EMBL" id="CYU70468.1"/>
    </source>
</evidence>
<name>A0A0Z8H2A4_STRSU</name>
<evidence type="ECO:0000256" key="3">
    <source>
        <dbReference type="ARBA" id="ARBA00022692"/>
    </source>
</evidence>
<evidence type="ECO:0000313" key="11">
    <source>
        <dbReference type="Proteomes" id="UP000071765"/>
    </source>
</evidence>
<feature type="transmembrane region" description="Helical" evidence="6">
    <location>
        <begin position="310"/>
        <end position="337"/>
    </location>
</feature>
<reference evidence="10 11" key="1">
    <citation type="submission" date="2016-02" db="EMBL/GenBank/DDBJ databases">
        <authorList>
            <consortium name="Pathogen Informatics"/>
        </authorList>
    </citation>
    <scope>NUCLEOTIDE SEQUENCE [LARGE SCALE GENOMIC DNA]</scope>
    <source>
        <strain evidence="7 12">LSS48</strain>
        <strain evidence="8 10">LSS80</strain>
        <strain evidence="9 11">LSS90</strain>
    </source>
</reference>
<evidence type="ECO:0000313" key="8">
    <source>
        <dbReference type="EMBL" id="CYV47851.1"/>
    </source>
</evidence>
<feature type="transmembrane region" description="Helical" evidence="6">
    <location>
        <begin position="131"/>
        <end position="149"/>
    </location>
</feature>
<gene>
    <name evidence="7" type="primary">eps12</name>
    <name evidence="7" type="ORF">ERS132410_00870</name>
    <name evidence="8" type="ORF">ERS132442_00460</name>
    <name evidence="9" type="ORF">ERS132452_00144</name>
</gene>
<keyword evidence="4 6" id="KW-1133">Transmembrane helix</keyword>
<feature type="transmembrane region" description="Helical" evidence="6">
    <location>
        <begin position="256"/>
        <end position="273"/>
    </location>
</feature>
<feature type="transmembrane region" description="Helical" evidence="6">
    <location>
        <begin position="383"/>
        <end position="399"/>
    </location>
</feature>
<feature type="transmembrane region" description="Helical" evidence="6">
    <location>
        <begin position="96"/>
        <end position="119"/>
    </location>
</feature>
<dbReference type="EMBL" id="FIGO01000004">
    <property type="protein sequence ID" value="CYU70468.1"/>
    <property type="molecule type" value="Genomic_DNA"/>
</dbReference>
<dbReference type="Proteomes" id="UP000071765">
    <property type="component" value="Unassembled WGS sequence"/>
</dbReference>
<protein>
    <submittedName>
        <fullName evidence="7">Exopolysaccharide biosynthesis protein, membrane protein</fullName>
    </submittedName>
</protein>
<organism evidence="7 12">
    <name type="scientific">Streptococcus suis</name>
    <dbReference type="NCBI Taxonomy" id="1307"/>
    <lineage>
        <taxon>Bacteria</taxon>
        <taxon>Bacillati</taxon>
        <taxon>Bacillota</taxon>
        <taxon>Bacilli</taxon>
        <taxon>Lactobacillales</taxon>
        <taxon>Streptococcaceae</taxon>
        <taxon>Streptococcus</taxon>
    </lineage>
</organism>
<keyword evidence="5 6" id="KW-0472">Membrane</keyword>
<feature type="transmembrane region" description="Helical" evidence="6">
    <location>
        <begin position="473"/>
        <end position="493"/>
    </location>
</feature>
<keyword evidence="2" id="KW-1003">Cell membrane</keyword>
<feature type="transmembrane region" description="Helical" evidence="6">
    <location>
        <begin position="12"/>
        <end position="39"/>
    </location>
</feature>